<dbReference type="SUPFAM" id="SSF53850">
    <property type="entry name" value="Periplasmic binding protein-like II"/>
    <property type="match status" value="1"/>
</dbReference>
<sequence>MKKLVSLLLAIAMTFTFCGALAEEDGKITIWTWDPTFNIKAMEIARDMYLEEHPDAQIEIVERLSEDIETAVIASNGDTSTLPDILLVQDNSFQKFVTNYPEVYADLTGKYDLTDFAPGKVAYSTIDGKNYGIPFDAGTVTATYRVDYLEEAGYTVEDLTDIDWNRFLEIGRDVKEKTGRAMLSGQAGAVDMVMIMLQSCGSSLFNEDGSVNLKDNAALKEVISIYKTMVDEGIFIEVNTWDEYIGTISNQTVVSTMTGCWILSTIMSLPEQKGLWALTNIPKLPNAEGATNYSNNGGSSWAIINGKDIDLALDFMQIYRNVDFYSAILPETSAIATYTPAKDGPAYTAGSDYFNGEPIFATILEYGAQTPSNITGAYYYDARDALGTAITNIILQGGDVDTELATAEDTVNFTMGF</sequence>
<dbReference type="AlphaFoldDB" id="A0A9D0YV14"/>
<feature type="signal peptide" evidence="1">
    <location>
        <begin position="1"/>
        <end position="22"/>
    </location>
</feature>
<dbReference type="InterPro" id="IPR006059">
    <property type="entry name" value="SBP"/>
</dbReference>
<proteinExistence type="predicted"/>
<accession>A0A9D0YV14</accession>
<dbReference type="Pfam" id="PF13416">
    <property type="entry name" value="SBP_bac_8"/>
    <property type="match status" value="1"/>
</dbReference>
<evidence type="ECO:0000313" key="2">
    <source>
        <dbReference type="EMBL" id="HIQ62380.1"/>
    </source>
</evidence>
<reference evidence="2" key="2">
    <citation type="journal article" date="2021" name="PeerJ">
        <title>Extensive microbial diversity within the chicken gut microbiome revealed by metagenomics and culture.</title>
        <authorList>
            <person name="Gilroy R."/>
            <person name="Ravi A."/>
            <person name="Getino M."/>
            <person name="Pursley I."/>
            <person name="Horton D.L."/>
            <person name="Alikhan N.F."/>
            <person name="Baker D."/>
            <person name="Gharbi K."/>
            <person name="Hall N."/>
            <person name="Watson M."/>
            <person name="Adriaenssens E.M."/>
            <person name="Foster-Nyarko E."/>
            <person name="Jarju S."/>
            <person name="Secka A."/>
            <person name="Antonio M."/>
            <person name="Oren A."/>
            <person name="Chaudhuri R.R."/>
            <person name="La Ragione R."/>
            <person name="Hildebrand F."/>
            <person name="Pallen M.J."/>
        </authorList>
    </citation>
    <scope>NUCLEOTIDE SEQUENCE</scope>
    <source>
        <strain evidence="2">ChiHile30-977</strain>
    </source>
</reference>
<dbReference type="PANTHER" id="PTHR43649:SF32">
    <property type="entry name" value="SUGAR BINDING SECRETED PROTEIN"/>
    <property type="match status" value="1"/>
</dbReference>
<keyword evidence="1" id="KW-0732">Signal</keyword>
<name>A0A9D0YV14_9FIRM</name>
<protein>
    <submittedName>
        <fullName evidence="2">Carbohydrate ABC transporter substrate-binding protein</fullName>
    </submittedName>
</protein>
<evidence type="ECO:0000313" key="3">
    <source>
        <dbReference type="Proteomes" id="UP000886819"/>
    </source>
</evidence>
<comment type="caution">
    <text evidence="2">The sequence shown here is derived from an EMBL/GenBank/DDBJ whole genome shotgun (WGS) entry which is preliminary data.</text>
</comment>
<dbReference type="Proteomes" id="UP000886819">
    <property type="component" value="Unassembled WGS sequence"/>
</dbReference>
<dbReference type="PANTHER" id="PTHR43649">
    <property type="entry name" value="ARABINOSE-BINDING PROTEIN-RELATED"/>
    <property type="match status" value="1"/>
</dbReference>
<feature type="chain" id="PRO_5038691038" evidence="1">
    <location>
        <begin position="23"/>
        <end position="417"/>
    </location>
</feature>
<reference evidence="2" key="1">
    <citation type="submission" date="2020-10" db="EMBL/GenBank/DDBJ databases">
        <authorList>
            <person name="Gilroy R."/>
        </authorList>
    </citation>
    <scope>NUCLEOTIDE SEQUENCE</scope>
    <source>
        <strain evidence="2">ChiHile30-977</strain>
    </source>
</reference>
<organism evidence="2 3">
    <name type="scientific">Candidatus Avichristensenella intestinipullorum</name>
    <dbReference type="NCBI Taxonomy" id="2840693"/>
    <lineage>
        <taxon>Bacteria</taxon>
        <taxon>Bacillati</taxon>
        <taxon>Bacillota</taxon>
        <taxon>Clostridia</taxon>
        <taxon>Candidatus Avichristensenella</taxon>
    </lineage>
</organism>
<evidence type="ECO:0000256" key="1">
    <source>
        <dbReference type="SAM" id="SignalP"/>
    </source>
</evidence>
<gene>
    <name evidence="2" type="ORF">IAA66_02195</name>
</gene>
<dbReference type="Gene3D" id="3.40.190.10">
    <property type="entry name" value="Periplasmic binding protein-like II"/>
    <property type="match status" value="1"/>
</dbReference>
<dbReference type="InterPro" id="IPR050490">
    <property type="entry name" value="Bact_solute-bd_prot1"/>
</dbReference>
<dbReference type="EMBL" id="DVFI01000030">
    <property type="protein sequence ID" value="HIQ62380.1"/>
    <property type="molecule type" value="Genomic_DNA"/>
</dbReference>